<dbReference type="InterPro" id="IPR000792">
    <property type="entry name" value="Tscrpt_reg_LuxR_C"/>
</dbReference>
<feature type="compositionally biased region" description="Low complexity" evidence="1">
    <location>
        <begin position="268"/>
        <end position="279"/>
    </location>
</feature>
<proteinExistence type="predicted"/>
<dbReference type="SMART" id="SM00421">
    <property type="entry name" value="HTH_LUXR"/>
    <property type="match status" value="1"/>
</dbReference>
<comment type="caution">
    <text evidence="3">The sequence shown here is derived from an EMBL/GenBank/DDBJ whole genome shotgun (WGS) entry which is preliminary data.</text>
</comment>
<dbReference type="Gene3D" id="1.10.10.10">
    <property type="entry name" value="Winged helix-like DNA-binding domain superfamily/Winged helix DNA-binding domain"/>
    <property type="match status" value="2"/>
</dbReference>
<gene>
    <name evidence="3" type="ORF">GCM10010102_05480</name>
</gene>
<dbReference type="SUPFAM" id="SSF46894">
    <property type="entry name" value="C-terminal effector domain of the bipartite response regulators"/>
    <property type="match status" value="1"/>
</dbReference>
<organism evidence="3 4">
    <name type="scientific">Promicromonospora citrea</name>
    <dbReference type="NCBI Taxonomy" id="43677"/>
    <lineage>
        <taxon>Bacteria</taxon>
        <taxon>Bacillati</taxon>
        <taxon>Actinomycetota</taxon>
        <taxon>Actinomycetes</taxon>
        <taxon>Micrococcales</taxon>
        <taxon>Promicromonosporaceae</taxon>
        <taxon>Promicromonospora</taxon>
    </lineage>
</organism>
<dbReference type="InterPro" id="IPR036388">
    <property type="entry name" value="WH-like_DNA-bd_sf"/>
</dbReference>
<dbReference type="RefSeq" id="WP_171104247.1">
    <property type="nucleotide sequence ID" value="NZ_BMPT01000002.1"/>
</dbReference>
<dbReference type="GO" id="GO:0003677">
    <property type="term" value="F:DNA binding"/>
    <property type="evidence" value="ECO:0007669"/>
    <property type="project" value="InterPro"/>
</dbReference>
<dbReference type="PANTHER" id="PTHR34293:SF1">
    <property type="entry name" value="HTH-TYPE TRANSCRIPTIONAL REGULATOR TRMBL2"/>
    <property type="match status" value="1"/>
</dbReference>
<evidence type="ECO:0000313" key="3">
    <source>
        <dbReference type="EMBL" id="GGM12702.1"/>
    </source>
</evidence>
<evidence type="ECO:0000313" key="4">
    <source>
        <dbReference type="Proteomes" id="UP000655589"/>
    </source>
</evidence>
<dbReference type="Proteomes" id="UP000655589">
    <property type="component" value="Unassembled WGS sequence"/>
</dbReference>
<dbReference type="InterPro" id="IPR051797">
    <property type="entry name" value="TrmB-like"/>
</dbReference>
<dbReference type="GO" id="GO:0006355">
    <property type="term" value="P:regulation of DNA-templated transcription"/>
    <property type="evidence" value="ECO:0007669"/>
    <property type="project" value="InterPro"/>
</dbReference>
<accession>A0A8H9GEQ6</accession>
<name>A0A8H9GEQ6_9MICO</name>
<keyword evidence="4" id="KW-1185">Reference proteome</keyword>
<dbReference type="InterPro" id="IPR016032">
    <property type="entry name" value="Sig_transdc_resp-reg_C-effctor"/>
</dbReference>
<reference evidence="3" key="2">
    <citation type="submission" date="2020-09" db="EMBL/GenBank/DDBJ databases">
        <authorList>
            <person name="Sun Q."/>
            <person name="Ohkuma M."/>
        </authorList>
    </citation>
    <scope>NUCLEOTIDE SEQUENCE</scope>
    <source>
        <strain evidence="3">JCM 3051</strain>
    </source>
</reference>
<feature type="domain" description="HTH luxR-type" evidence="2">
    <location>
        <begin position="276"/>
        <end position="333"/>
    </location>
</feature>
<dbReference type="PANTHER" id="PTHR34293">
    <property type="entry name" value="HTH-TYPE TRANSCRIPTIONAL REGULATOR TRMBL2"/>
    <property type="match status" value="1"/>
</dbReference>
<dbReference type="AlphaFoldDB" id="A0A8H9GEQ6"/>
<protein>
    <submittedName>
        <fullName evidence="3">Transcriptional regulator</fullName>
    </submittedName>
</protein>
<feature type="region of interest" description="Disordered" evidence="1">
    <location>
        <begin position="260"/>
        <end position="280"/>
    </location>
</feature>
<reference evidence="3" key="1">
    <citation type="journal article" date="2014" name="Int. J. Syst. Evol. Microbiol.">
        <title>Complete genome sequence of Corynebacterium casei LMG S-19264T (=DSM 44701T), isolated from a smear-ripened cheese.</title>
        <authorList>
            <consortium name="US DOE Joint Genome Institute (JGI-PGF)"/>
            <person name="Walter F."/>
            <person name="Albersmeier A."/>
            <person name="Kalinowski J."/>
            <person name="Ruckert C."/>
        </authorList>
    </citation>
    <scope>NUCLEOTIDE SEQUENCE</scope>
    <source>
        <strain evidence="3">JCM 3051</strain>
    </source>
</reference>
<dbReference type="EMBL" id="BMPT01000002">
    <property type="protein sequence ID" value="GGM12702.1"/>
    <property type="molecule type" value="Genomic_DNA"/>
</dbReference>
<evidence type="ECO:0000256" key="1">
    <source>
        <dbReference type="SAM" id="MobiDB-lite"/>
    </source>
</evidence>
<evidence type="ECO:0000259" key="2">
    <source>
        <dbReference type="SMART" id="SM00421"/>
    </source>
</evidence>
<sequence length="339" mass="36960">MARRADAASGLLAVVGLAPEQELAYRHVLSVGAASATELAAAMEVGEPVADAWLDHLGHLGLVLPVDGTARFAAVDPRSALRALTDDQGTRLNLLREHIPELASVFEDSRRDAHAPTLTRLLSGHADIADWYGRLGHEVEEEFLGFDRPPYVVTPTDSLEGLAIRRGVVWRSVYGAASFDLPGRLERVRQDVAMGERARVTSTVPVKLAIIDRRLALVSLNLSEETPEALVTASPPLVEALCLMFESYWERAQPLRQWRADGAREARPAPGRAGSGRAPTPEERELLALLVAEVKDDVIARELGISVRTLGRRLRELMDTLGATSRFRAGAEAARRGWI</sequence>